<name>A0AAU9K546_9CILI</name>
<feature type="region of interest" description="Disordered" evidence="1">
    <location>
        <begin position="1"/>
        <end position="28"/>
    </location>
</feature>
<evidence type="ECO:0000256" key="1">
    <source>
        <dbReference type="SAM" id="MobiDB-lite"/>
    </source>
</evidence>
<feature type="compositionally biased region" description="Polar residues" evidence="1">
    <location>
        <begin position="247"/>
        <end position="262"/>
    </location>
</feature>
<dbReference type="InterPro" id="IPR009604">
    <property type="entry name" value="LsmAD_domain"/>
</dbReference>
<dbReference type="AlphaFoldDB" id="A0AAU9K546"/>
<protein>
    <recommendedName>
        <fullName evidence="2">LsmAD domain-containing protein</fullName>
    </recommendedName>
</protein>
<feature type="domain" description="LsmAD" evidence="2">
    <location>
        <begin position="155"/>
        <end position="214"/>
    </location>
</feature>
<keyword evidence="4" id="KW-1185">Reference proteome</keyword>
<evidence type="ECO:0000313" key="4">
    <source>
        <dbReference type="Proteomes" id="UP001162131"/>
    </source>
</evidence>
<evidence type="ECO:0000313" key="3">
    <source>
        <dbReference type="EMBL" id="CAG9328278.1"/>
    </source>
</evidence>
<reference evidence="3" key="1">
    <citation type="submission" date="2021-09" db="EMBL/GenBank/DDBJ databases">
        <authorList>
            <consortium name="AG Swart"/>
            <person name="Singh M."/>
            <person name="Singh A."/>
            <person name="Seah K."/>
            <person name="Emmerich C."/>
        </authorList>
    </citation>
    <scope>NUCLEOTIDE SEQUENCE</scope>
    <source>
        <strain evidence="3">ATCC30299</strain>
    </source>
</reference>
<feature type="region of interest" description="Disordered" evidence="1">
    <location>
        <begin position="209"/>
        <end position="269"/>
    </location>
</feature>
<gene>
    <name evidence="3" type="ORF">BSTOLATCC_MIC45733</name>
</gene>
<dbReference type="GO" id="GO:0010494">
    <property type="term" value="C:cytoplasmic stress granule"/>
    <property type="evidence" value="ECO:0007669"/>
    <property type="project" value="TreeGrafter"/>
</dbReference>
<dbReference type="GO" id="GO:0003729">
    <property type="term" value="F:mRNA binding"/>
    <property type="evidence" value="ECO:0007669"/>
    <property type="project" value="TreeGrafter"/>
</dbReference>
<dbReference type="EMBL" id="CAJZBQ010000045">
    <property type="protein sequence ID" value="CAG9328278.1"/>
    <property type="molecule type" value="Genomic_DNA"/>
</dbReference>
<dbReference type="PANTHER" id="PTHR12854">
    <property type="entry name" value="ATAXIN 2-RELATED"/>
    <property type="match status" value="1"/>
</dbReference>
<accession>A0AAU9K546</accession>
<organism evidence="3 4">
    <name type="scientific">Blepharisma stoltei</name>
    <dbReference type="NCBI Taxonomy" id="1481888"/>
    <lineage>
        <taxon>Eukaryota</taxon>
        <taxon>Sar</taxon>
        <taxon>Alveolata</taxon>
        <taxon>Ciliophora</taxon>
        <taxon>Postciliodesmatophora</taxon>
        <taxon>Heterotrichea</taxon>
        <taxon>Heterotrichida</taxon>
        <taxon>Blepharismidae</taxon>
        <taxon>Blepharisma</taxon>
    </lineage>
</organism>
<feature type="compositionally biased region" description="Basic and acidic residues" evidence="1">
    <location>
        <begin position="348"/>
        <end position="360"/>
    </location>
</feature>
<sequence>MDPNQENLCNEEKPKLSSLDPQKSKPNSKETLKQRLMFAILSLLNKQCKLTTKSGKSYQGRLNNYTSEGACLMDCKIEGGMIQKQKFLIHDILSLEFKSISVISFKKFKTDKEISRSRSNKERELERFECEGEEDTLDQNNIKGWNQFEFNEKNFGVKSTYDEKYYTTSAVSEHELTEEQIKRAHKIEMELEGSKGDEALEDDEEAMFGAVRGSGRYKSENKKTKNKKNKPQNTQEQTETKETENQSPTQLSAPSTIQNTIGTPKDHYKQVRKELVHPKLEKYSNIGQSVRPLNLILATPEVPEEVKNEFSRFKKEKGKSITREEQVESFKDFSKNIDSKIRTTISRKNSEITDNPREPIEPPIVEPPKPLSLIMGYLENWASSERDIEFTRWS</sequence>
<dbReference type="InterPro" id="IPR045117">
    <property type="entry name" value="ATXN2-like"/>
</dbReference>
<dbReference type="GO" id="GO:0034063">
    <property type="term" value="P:stress granule assembly"/>
    <property type="evidence" value="ECO:0007669"/>
    <property type="project" value="TreeGrafter"/>
</dbReference>
<feature type="region of interest" description="Disordered" evidence="1">
    <location>
        <begin position="348"/>
        <end position="367"/>
    </location>
</feature>
<dbReference type="PANTHER" id="PTHR12854:SF7">
    <property type="entry name" value="ATAXIN-2 HOMOLOG"/>
    <property type="match status" value="1"/>
</dbReference>
<dbReference type="Proteomes" id="UP001162131">
    <property type="component" value="Unassembled WGS sequence"/>
</dbReference>
<dbReference type="SMART" id="SM01272">
    <property type="entry name" value="LsmAD"/>
    <property type="match status" value="1"/>
</dbReference>
<comment type="caution">
    <text evidence="3">The sequence shown here is derived from an EMBL/GenBank/DDBJ whole genome shotgun (WGS) entry which is preliminary data.</text>
</comment>
<dbReference type="Pfam" id="PF06741">
    <property type="entry name" value="LsmAD"/>
    <property type="match status" value="1"/>
</dbReference>
<evidence type="ECO:0000259" key="2">
    <source>
        <dbReference type="SMART" id="SM01272"/>
    </source>
</evidence>
<proteinExistence type="predicted"/>